<evidence type="ECO:0000313" key="2">
    <source>
        <dbReference type="EMBL" id="MBX43734.1"/>
    </source>
</evidence>
<name>A0A2P2NMV7_RHIMU</name>
<reference evidence="2" key="1">
    <citation type="submission" date="2018-02" db="EMBL/GenBank/DDBJ databases">
        <title>Rhizophora mucronata_Transcriptome.</title>
        <authorList>
            <person name="Meera S.P."/>
            <person name="Sreeshan A."/>
            <person name="Augustine A."/>
        </authorList>
    </citation>
    <scope>NUCLEOTIDE SEQUENCE</scope>
    <source>
        <tissue evidence="2">Leaf</tissue>
    </source>
</reference>
<feature type="chain" id="PRO_5015108046" evidence="1">
    <location>
        <begin position="28"/>
        <end position="43"/>
    </location>
</feature>
<protein>
    <submittedName>
        <fullName evidence="2">Uncharacterized protein</fullName>
    </submittedName>
</protein>
<evidence type="ECO:0000256" key="1">
    <source>
        <dbReference type="SAM" id="SignalP"/>
    </source>
</evidence>
<proteinExistence type="predicted"/>
<keyword evidence="1" id="KW-0732">Signal</keyword>
<feature type="signal peptide" evidence="1">
    <location>
        <begin position="1"/>
        <end position="27"/>
    </location>
</feature>
<organism evidence="2">
    <name type="scientific">Rhizophora mucronata</name>
    <name type="common">Asiatic mangrove</name>
    <dbReference type="NCBI Taxonomy" id="61149"/>
    <lineage>
        <taxon>Eukaryota</taxon>
        <taxon>Viridiplantae</taxon>
        <taxon>Streptophyta</taxon>
        <taxon>Embryophyta</taxon>
        <taxon>Tracheophyta</taxon>
        <taxon>Spermatophyta</taxon>
        <taxon>Magnoliopsida</taxon>
        <taxon>eudicotyledons</taxon>
        <taxon>Gunneridae</taxon>
        <taxon>Pentapetalae</taxon>
        <taxon>rosids</taxon>
        <taxon>fabids</taxon>
        <taxon>Malpighiales</taxon>
        <taxon>Rhizophoraceae</taxon>
        <taxon>Rhizophora</taxon>
    </lineage>
</organism>
<dbReference type="EMBL" id="GGEC01063250">
    <property type="protein sequence ID" value="MBX43734.1"/>
    <property type="molecule type" value="Transcribed_RNA"/>
</dbReference>
<sequence>MSITLTAWNQSPMMTFFLIMLLKLKTANPSCKCRLRNLHVEVL</sequence>
<dbReference type="AlphaFoldDB" id="A0A2P2NMV7"/>
<accession>A0A2P2NMV7</accession>